<name>A0A835SWB1_CHLIN</name>
<dbReference type="InterPro" id="IPR051246">
    <property type="entry name" value="WDR48"/>
</dbReference>
<dbReference type="GO" id="GO:0000724">
    <property type="term" value="P:double-strand break repair via homologous recombination"/>
    <property type="evidence" value="ECO:0007669"/>
    <property type="project" value="TreeGrafter"/>
</dbReference>
<evidence type="ECO:0008006" key="5">
    <source>
        <dbReference type="Google" id="ProtNLM"/>
    </source>
</evidence>
<feature type="region of interest" description="Disordered" evidence="1">
    <location>
        <begin position="649"/>
        <end position="733"/>
    </location>
</feature>
<keyword evidence="4" id="KW-1185">Reference proteome</keyword>
<feature type="compositionally biased region" description="Pro residues" evidence="1">
    <location>
        <begin position="678"/>
        <end position="687"/>
    </location>
</feature>
<gene>
    <name evidence="3" type="ORF">HXX76_011981</name>
</gene>
<feature type="transmembrane region" description="Helical" evidence="2">
    <location>
        <begin position="504"/>
        <end position="521"/>
    </location>
</feature>
<evidence type="ECO:0000313" key="3">
    <source>
        <dbReference type="EMBL" id="KAG2427995.1"/>
    </source>
</evidence>
<feature type="region of interest" description="Disordered" evidence="1">
    <location>
        <begin position="218"/>
        <end position="248"/>
    </location>
</feature>
<keyword evidence="2" id="KW-0812">Transmembrane</keyword>
<dbReference type="OrthoDB" id="547225at2759"/>
<feature type="region of interest" description="Disordered" evidence="1">
    <location>
        <begin position="267"/>
        <end position="287"/>
    </location>
</feature>
<reference evidence="3" key="1">
    <citation type="journal article" date="2020" name="bioRxiv">
        <title>Comparative genomics of Chlamydomonas.</title>
        <authorList>
            <person name="Craig R.J."/>
            <person name="Hasan A.R."/>
            <person name="Ness R.W."/>
            <person name="Keightley P.D."/>
        </authorList>
    </citation>
    <scope>NUCLEOTIDE SEQUENCE</scope>
    <source>
        <strain evidence="3">SAG 7.73</strain>
    </source>
</reference>
<feature type="compositionally biased region" description="Acidic residues" evidence="1">
    <location>
        <begin position="19"/>
        <end position="28"/>
    </location>
</feature>
<accession>A0A835SWB1</accession>
<feature type="compositionally biased region" description="Basic and acidic residues" evidence="1">
    <location>
        <begin position="711"/>
        <end position="721"/>
    </location>
</feature>
<evidence type="ECO:0000313" key="4">
    <source>
        <dbReference type="Proteomes" id="UP000650467"/>
    </source>
</evidence>
<dbReference type="Proteomes" id="UP000650467">
    <property type="component" value="Unassembled WGS sequence"/>
</dbReference>
<dbReference type="PANTHER" id="PTHR19862">
    <property type="entry name" value="WD REPEAT-CONTAINING PROTEIN 48"/>
    <property type="match status" value="1"/>
</dbReference>
<keyword evidence="2" id="KW-0472">Membrane</keyword>
<proteinExistence type="predicted"/>
<dbReference type="AlphaFoldDB" id="A0A835SWB1"/>
<feature type="transmembrane region" description="Helical" evidence="2">
    <location>
        <begin position="565"/>
        <end position="586"/>
    </location>
</feature>
<dbReference type="EMBL" id="JAEHOC010000037">
    <property type="protein sequence ID" value="KAG2427995.1"/>
    <property type="molecule type" value="Genomic_DNA"/>
</dbReference>
<sequence>MASMALVMYTVYTNLRENYEDEDDEPVDPDPQGGSSKGKSSLAYTAADVLKVLIIHIQQQKQAVDALGECAIVVDEPPSSVSDDQQQPFDTPVGADTTVGGYIDTATPQTCQSPTPRPSASGTTADGVMAGNTNMPLLTNAAAAQDIQPSAHSSSAGPVCESVEVVVAIPAGEALDETAATAAAEQQQQSQQATLPLASMEATAPTASAPLDSERCFSARSSMRAESRRVTPSSLRLHPSQPPAGHRLLTASDSGALAASSLTRIGTTTGSAGGASEESQALKPPAAGQQALATQQSAARGLTLITEYGSSEQPSQRVHDSAASRLRQAMTRARSSVSGAVHRLRGSEVVRALNRMDETLKLREQLGIVVIIAVFILYPGWANAVLSIFTCYAIDDGSGPYPQYQLAAWSRGYWIRDMNQQCYSGQHLALYVPVGIVAFLVLCLAPPLVSFGLLWPRRKSLDEWHVRRRFSFLCSRYKPRFWWWESVLMLQALSLVAVEVSHQLMVMLAAFIVLTVINMACRPVKSRVITLLEFTSLAVLSMTLTLSLYFVADTAAYVDVVSADAVGYVIIAINVGMVAAILGLIVRKHWKKIKTQAVAPLRRLRFRISQTGKLARRRSKSTIHPGQWDPVDDAALDTASVGVIVDSVSTSADGGGSRTSRAASIQPGMLMREDDNDQPPPQRPPLLPGLIARRSSQPSVYMIRPESPVADDVRLGEHDGGDAGGDQGVRKME</sequence>
<evidence type="ECO:0000256" key="1">
    <source>
        <dbReference type="SAM" id="MobiDB-lite"/>
    </source>
</evidence>
<feature type="transmembrane region" description="Helical" evidence="2">
    <location>
        <begin position="528"/>
        <end position="550"/>
    </location>
</feature>
<feature type="compositionally biased region" description="Polar residues" evidence="1">
    <location>
        <begin position="649"/>
        <end position="663"/>
    </location>
</feature>
<feature type="compositionally biased region" description="Polar residues" evidence="1">
    <location>
        <begin position="107"/>
        <end position="124"/>
    </location>
</feature>
<evidence type="ECO:0000256" key="2">
    <source>
        <dbReference type="SAM" id="Phobius"/>
    </source>
</evidence>
<feature type="transmembrane region" description="Helical" evidence="2">
    <location>
        <begin position="428"/>
        <end position="455"/>
    </location>
</feature>
<dbReference type="PANTHER" id="PTHR19862:SF14">
    <property type="entry name" value="WD REPEAT-CONTAINING PROTEIN 48"/>
    <property type="match status" value="1"/>
</dbReference>
<comment type="caution">
    <text evidence="3">The sequence shown here is derived from an EMBL/GenBank/DDBJ whole genome shotgun (WGS) entry which is preliminary data.</text>
</comment>
<keyword evidence="2" id="KW-1133">Transmembrane helix</keyword>
<organism evidence="3 4">
    <name type="scientific">Chlamydomonas incerta</name>
    <dbReference type="NCBI Taxonomy" id="51695"/>
    <lineage>
        <taxon>Eukaryota</taxon>
        <taxon>Viridiplantae</taxon>
        <taxon>Chlorophyta</taxon>
        <taxon>core chlorophytes</taxon>
        <taxon>Chlorophyceae</taxon>
        <taxon>CS clade</taxon>
        <taxon>Chlamydomonadales</taxon>
        <taxon>Chlamydomonadaceae</taxon>
        <taxon>Chlamydomonas</taxon>
    </lineage>
</organism>
<feature type="region of interest" description="Disordered" evidence="1">
    <location>
        <begin position="17"/>
        <end position="40"/>
    </location>
</feature>
<feature type="region of interest" description="Disordered" evidence="1">
    <location>
        <begin position="107"/>
        <end position="133"/>
    </location>
</feature>
<protein>
    <recommendedName>
        <fullName evidence="5">TRP C-terminal domain-containing protein</fullName>
    </recommendedName>
</protein>
<feature type="compositionally biased region" description="Basic and acidic residues" evidence="1">
    <location>
        <begin position="218"/>
        <end position="229"/>
    </location>
</feature>
<dbReference type="GO" id="GO:0043130">
    <property type="term" value="F:ubiquitin binding"/>
    <property type="evidence" value="ECO:0007669"/>
    <property type="project" value="TreeGrafter"/>
</dbReference>
<feature type="transmembrane region" description="Helical" evidence="2">
    <location>
        <begin position="366"/>
        <end position="389"/>
    </location>
</feature>
<feature type="compositionally biased region" description="Low complexity" evidence="1">
    <location>
        <begin position="267"/>
        <end position="279"/>
    </location>
</feature>